<feature type="transmembrane region" description="Helical" evidence="1">
    <location>
        <begin position="7"/>
        <end position="28"/>
    </location>
</feature>
<reference evidence="2 3" key="1">
    <citation type="submission" date="2016-02" db="EMBL/GenBank/DDBJ databases">
        <title>Genome sequence of Tissierella creatinophila DSM 6911.</title>
        <authorList>
            <person name="Poehlein A."/>
            <person name="Daniel R."/>
        </authorList>
    </citation>
    <scope>NUCLEOTIDE SEQUENCE [LARGE SCALE GENOMIC DNA]</scope>
    <source>
        <strain evidence="2 3">DSM 6911</strain>
    </source>
</reference>
<gene>
    <name evidence="2" type="ORF">TICRE_22930</name>
</gene>
<evidence type="ECO:0000256" key="1">
    <source>
        <dbReference type="SAM" id="Phobius"/>
    </source>
</evidence>
<sequence>MIVFYKALEILIKLIEFLIVIRILLSFINLRVNSSIGEFIFNLTEPILSPARNLIAKLNINTGFFDFSPLLAILLLRLFYSIVGRILFS</sequence>
<proteinExistence type="predicted"/>
<dbReference type="InterPro" id="IPR003425">
    <property type="entry name" value="CCB3/YggT"/>
</dbReference>
<dbReference type="EMBL" id="LTDM01000064">
    <property type="protein sequence ID" value="OLS01693.1"/>
    <property type="molecule type" value="Genomic_DNA"/>
</dbReference>
<keyword evidence="1" id="KW-1133">Transmembrane helix</keyword>
<evidence type="ECO:0000313" key="2">
    <source>
        <dbReference type="EMBL" id="OLS01693.1"/>
    </source>
</evidence>
<dbReference type="Proteomes" id="UP000186112">
    <property type="component" value="Unassembled WGS sequence"/>
</dbReference>
<comment type="caution">
    <text evidence="2">The sequence shown here is derived from an EMBL/GenBank/DDBJ whole genome shotgun (WGS) entry which is preliminary data.</text>
</comment>
<evidence type="ECO:0000313" key="3">
    <source>
        <dbReference type="Proteomes" id="UP000186112"/>
    </source>
</evidence>
<accession>A0A1U7M2Z4</accession>
<protein>
    <submittedName>
        <fullName evidence="2">YGGT family protein</fullName>
    </submittedName>
</protein>
<name>A0A1U7M2Z4_TISCR</name>
<keyword evidence="1" id="KW-0812">Transmembrane</keyword>
<keyword evidence="3" id="KW-1185">Reference proteome</keyword>
<keyword evidence="1" id="KW-0472">Membrane</keyword>
<dbReference type="RefSeq" id="WP_075728169.1">
    <property type="nucleotide sequence ID" value="NZ_LTDM01000064.1"/>
</dbReference>
<dbReference type="AlphaFoldDB" id="A0A1U7M2Z4"/>
<organism evidence="2 3">
    <name type="scientific">Tissierella creatinophila DSM 6911</name>
    <dbReference type="NCBI Taxonomy" id="1123403"/>
    <lineage>
        <taxon>Bacteria</taxon>
        <taxon>Bacillati</taxon>
        <taxon>Bacillota</taxon>
        <taxon>Tissierellia</taxon>
        <taxon>Tissierellales</taxon>
        <taxon>Tissierellaceae</taxon>
        <taxon>Tissierella</taxon>
    </lineage>
</organism>
<feature type="transmembrane region" description="Helical" evidence="1">
    <location>
        <begin position="67"/>
        <end position="88"/>
    </location>
</feature>
<dbReference type="Pfam" id="PF02325">
    <property type="entry name" value="CCB3_YggT"/>
    <property type="match status" value="1"/>
</dbReference>
<dbReference type="GO" id="GO:0016020">
    <property type="term" value="C:membrane"/>
    <property type="evidence" value="ECO:0007669"/>
    <property type="project" value="InterPro"/>
</dbReference>
<dbReference type="OrthoDB" id="283553at2"/>